<evidence type="ECO:0000256" key="3">
    <source>
        <dbReference type="SAM" id="MobiDB-lite"/>
    </source>
</evidence>
<protein>
    <recommendedName>
        <fullName evidence="5">CUB domain-containing protein</fullName>
    </recommendedName>
</protein>
<evidence type="ECO:0000256" key="2">
    <source>
        <dbReference type="PROSITE-ProRule" id="PRU00059"/>
    </source>
</evidence>
<organism evidence="6 7">
    <name type="scientific">Lottia gigantea</name>
    <name type="common">Giant owl limpet</name>
    <dbReference type="NCBI Taxonomy" id="225164"/>
    <lineage>
        <taxon>Eukaryota</taxon>
        <taxon>Metazoa</taxon>
        <taxon>Spiralia</taxon>
        <taxon>Lophotrochozoa</taxon>
        <taxon>Mollusca</taxon>
        <taxon>Gastropoda</taxon>
        <taxon>Patellogastropoda</taxon>
        <taxon>Lottioidea</taxon>
        <taxon>Lottiidae</taxon>
        <taxon>Lottia</taxon>
    </lineage>
</organism>
<dbReference type="STRING" id="225164.V4B770"/>
<keyword evidence="4" id="KW-1133">Transmembrane helix</keyword>
<keyword evidence="1" id="KW-1015">Disulfide bond</keyword>
<name>V4B770_LOTGI</name>
<dbReference type="HOGENOM" id="CLU_866799_0_0_1"/>
<evidence type="ECO:0000256" key="1">
    <source>
        <dbReference type="ARBA" id="ARBA00023157"/>
    </source>
</evidence>
<comment type="caution">
    <text evidence="2">Lacks conserved residue(s) required for the propagation of feature annotation.</text>
</comment>
<keyword evidence="4" id="KW-0812">Transmembrane</keyword>
<gene>
    <name evidence="6" type="ORF">LOTGIDRAFT_237695</name>
</gene>
<feature type="region of interest" description="Disordered" evidence="3">
    <location>
        <begin position="279"/>
        <end position="321"/>
    </location>
</feature>
<proteinExistence type="predicted"/>
<dbReference type="SMART" id="SM00042">
    <property type="entry name" value="CUB"/>
    <property type="match status" value="1"/>
</dbReference>
<dbReference type="InterPro" id="IPR000859">
    <property type="entry name" value="CUB_dom"/>
</dbReference>
<dbReference type="InterPro" id="IPR052129">
    <property type="entry name" value="Spermadhesin-Link_domain"/>
</dbReference>
<dbReference type="OrthoDB" id="6063154at2759"/>
<dbReference type="Pfam" id="PF00431">
    <property type="entry name" value="CUB"/>
    <property type="match status" value="1"/>
</dbReference>
<dbReference type="FunFam" id="2.60.120.290:FF:000005">
    <property type="entry name" value="Procollagen C-endopeptidase enhancer 1"/>
    <property type="match status" value="1"/>
</dbReference>
<keyword evidence="4" id="KW-0472">Membrane</keyword>
<evidence type="ECO:0000256" key="4">
    <source>
        <dbReference type="SAM" id="Phobius"/>
    </source>
</evidence>
<dbReference type="EMBL" id="KB200027">
    <property type="protein sequence ID" value="ESP03386.1"/>
    <property type="molecule type" value="Genomic_DNA"/>
</dbReference>
<dbReference type="CTD" id="20250531"/>
<feature type="domain" description="CUB" evidence="5">
    <location>
        <begin position="23"/>
        <end position="144"/>
    </location>
</feature>
<keyword evidence="7" id="KW-1185">Reference proteome</keyword>
<dbReference type="CDD" id="cd00041">
    <property type="entry name" value="CUB"/>
    <property type="match status" value="1"/>
</dbReference>
<dbReference type="SUPFAM" id="SSF49854">
    <property type="entry name" value="Spermadhesin, CUB domain"/>
    <property type="match status" value="1"/>
</dbReference>
<dbReference type="OMA" id="TASKCAR"/>
<dbReference type="InterPro" id="IPR035914">
    <property type="entry name" value="Sperma_CUB_dom_sf"/>
</dbReference>
<dbReference type="AlphaFoldDB" id="V4B770"/>
<dbReference type="RefSeq" id="XP_009045919.1">
    <property type="nucleotide sequence ID" value="XM_009047671.1"/>
</dbReference>
<dbReference type="GeneID" id="20250531"/>
<accession>V4B770</accession>
<evidence type="ECO:0000313" key="6">
    <source>
        <dbReference type="EMBL" id="ESP03386.1"/>
    </source>
</evidence>
<evidence type="ECO:0000259" key="5">
    <source>
        <dbReference type="PROSITE" id="PS01180"/>
    </source>
</evidence>
<dbReference type="PANTHER" id="PTHR46908">
    <property type="entry name" value="CUBILIN-LIKE PROTEIN"/>
    <property type="match status" value="1"/>
</dbReference>
<dbReference type="KEGG" id="lgi:LOTGIDRAFT_237695"/>
<dbReference type="PROSITE" id="PS01180">
    <property type="entry name" value="CUB"/>
    <property type="match status" value="1"/>
</dbReference>
<dbReference type="PANTHER" id="PTHR46908:SF4">
    <property type="entry name" value="TUMOR NECROSIS FACTOR-INDUCIBLE GENE 6 PROTEIN"/>
    <property type="match status" value="1"/>
</dbReference>
<reference evidence="6 7" key="1">
    <citation type="journal article" date="2013" name="Nature">
        <title>Insights into bilaterian evolution from three spiralian genomes.</title>
        <authorList>
            <person name="Simakov O."/>
            <person name="Marletaz F."/>
            <person name="Cho S.J."/>
            <person name="Edsinger-Gonzales E."/>
            <person name="Havlak P."/>
            <person name="Hellsten U."/>
            <person name="Kuo D.H."/>
            <person name="Larsson T."/>
            <person name="Lv J."/>
            <person name="Arendt D."/>
            <person name="Savage R."/>
            <person name="Osoegawa K."/>
            <person name="de Jong P."/>
            <person name="Grimwood J."/>
            <person name="Chapman J.A."/>
            <person name="Shapiro H."/>
            <person name="Aerts A."/>
            <person name="Otillar R.P."/>
            <person name="Terry A.Y."/>
            <person name="Boore J.L."/>
            <person name="Grigoriev I.V."/>
            <person name="Lindberg D.R."/>
            <person name="Seaver E.C."/>
            <person name="Weisblat D.A."/>
            <person name="Putnam N.H."/>
            <person name="Rokhsar D.S."/>
        </authorList>
    </citation>
    <scope>NUCLEOTIDE SEQUENCE [LARGE SCALE GENOMIC DNA]</scope>
</reference>
<dbReference type="Gene3D" id="2.60.120.290">
    <property type="entry name" value="Spermadhesin, CUB domain"/>
    <property type="match status" value="1"/>
</dbReference>
<feature type="region of interest" description="Disordered" evidence="3">
    <location>
        <begin position="232"/>
        <end position="260"/>
    </location>
</feature>
<evidence type="ECO:0000313" key="7">
    <source>
        <dbReference type="Proteomes" id="UP000030746"/>
    </source>
</evidence>
<dbReference type="Proteomes" id="UP000030746">
    <property type="component" value="Unassembled WGS sequence"/>
</dbReference>
<feature type="transmembrane region" description="Helical" evidence="4">
    <location>
        <begin position="157"/>
        <end position="180"/>
    </location>
</feature>
<sequence length="321" mass="35654">MENSRDMSVWYVKRILLSCFLLTKGTLAYSLTNLTATSHPAVFTSQNYPGLYPTSVVHYWSIMAQNKGDVVSVSVLDSEIEYGRNCQHDYVRIYDGPSDSYLRIGMFCGGSKPVFKSTGRTIYVKFKSDSSKPFRGFKIQYKSVSAQQSDEFTFSTKAVICSVLGILSTFLLFAAGNYFLRTARKSTSFRRPSLRRRTLTSVMYSISQSTGQTIVSIENGTRVQRSATGLIVPDDSTSSNVPEDATPSLLPPDYASEASDRNSRGFSMVLNVHNLRIAPPSYDSVRSDEDDSSTVLGEAPPAYEESTEERARIHRSMSLPS</sequence>